<dbReference type="EMBL" id="BAABFL010000016">
    <property type="protein sequence ID" value="GAA4647992.1"/>
    <property type="molecule type" value="Genomic_DNA"/>
</dbReference>
<keyword evidence="3" id="KW-0285">Flavoprotein</keyword>
<name>A0ABP8UWM3_9GAMM</name>
<comment type="similarity">
    <text evidence="2">Belongs to the FAD-dependent oxidoreductase family.</text>
</comment>
<comment type="cofactor">
    <cofactor evidence="1">
        <name>FAD</name>
        <dbReference type="ChEBI" id="CHEBI:57692"/>
    </cofactor>
</comment>
<evidence type="ECO:0000256" key="3">
    <source>
        <dbReference type="ARBA" id="ARBA00022630"/>
    </source>
</evidence>
<keyword evidence="8" id="KW-1185">Reference proteome</keyword>
<feature type="domain" description="NADH-rubredoxin oxidoreductase C-terminal" evidence="6">
    <location>
        <begin position="322"/>
        <end position="389"/>
    </location>
</feature>
<dbReference type="PRINTS" id="PR00368">
    <property type="entry name" value="FADPNR"/>
</dbReference>
<reference evidence="8" key="1">
    <citation type="journal article" date="2019" name="Int. J. Syst. Evol. Microbiol.">
        <title>The Global Catalogue of Microorganisms (GCM) 10K type strain sequencing project: providing services to taxonomists for standard genome sequencing and annotation.</title>
        <authorList>
            <consortium name="The Broad Institute Genomics Platform"/>
            <consortium name="The Broad Institute Genome Sequencing Center for Infectious Disease"/>
            <person name="Wu L."/>
            <person name="Ma J."/>
        </authorList>
    </citation>
    <scope>NUCLEOTIDE SEQUENCE [LARGE SCALE GENOMIC DNA]</scope>
    <source>
        <strain evidence="8">JCM 17805</strain>
    </source>
</reference>
<evidence type="ECO:0000256" key="1">
    <source>
        <dbReference type="ARBA" id="ARBA00001974"/>
    </source>
</evidence>
<dbReference type="PRINTS" id="PR00411">
    <property type="entry name" value="PNDRDTASEI"/>
</dbReference>
<dbReference type="PANTHER" id="PTHR43429">
    <property type="entry name" value="PYRIDINE NUCLEOTIDE-DISULFIDE OXIDOREDUCTASE DOMAIN-CONTAINING"/>
    <property type="match status" value="1"/>
</dbReference>
<dbReference type="Gene3D" id="3.30.390.30">
    <property type="match status" value="1"/>
</dbReference>
<organism evidence="7 8">
    <name type="scientific">Kistimonas scapharcae</name>
    <dbReference type="NCBI Taxonomy" id="1036133"/>
    <lineage>
        <taxon>Bacteria</taxon>
        <taxon>Pseudomonadati</taxon>
        <taxon>Pseudomonadota</taxon>
        <taxon>Gammaproteobacteria</taxon>
        <taxon>Oceanospirillales</taxon>
        <taxon>Endozoicomonadaceae</taxon>
        <taxon>Kistimonas</taxon>
    </lineage>
</organism>
<dbReference type="InterPro" id="IPR050260">
    <property type="entry name" value="FAD-bd_OxRdtase"/>
</dbReference>
<dbReference type="SUPFAM" id="SSF51905">
    <property type="entry name" value="FAD/NAD(P)-binding domain"/>
    <property type="match status" value="2"/>
</dbReference>
<evidence type="ECO:0000313" key="8">
    <source>
        <dbReference type="Proteomes" id="UP001500604"/>
    </source>
</evidence>
<dbReference type="RefSeq" id="WP_345193055.1">
    <property type="nucleotide sequence ID" value="NZ_BAABFL010000016.1"/>
</dbReference>
<sequence length="409" mass="43914">MRRQQLVVIGNGMGSVRFLETLVAGGEHGYDITVLGDEPDPGYNRIMLSPLLAAEIPFSDTVLRSRRWYDENGITLHTGADFRIVSINRLQRLVVTTAGQPFPYDHLVLATGSHSYIPGIPGASFQGVVSFRRYGDVEAMLSAAESGKNGNRAVVIGGGLLGLEAANALNCRGMQVTLVHSQSVLLNRQLDAYAGQLLQSELESRGIAFLKPKRTTSIEGVDGRVTGVGFSDGSCIVADLVVFAIGIRPNVQLAVESGLACKHGVLVDDLMFTSDPAISAIGECVEHGDETFGLVEPVYSQAVTLARRLPGEIQPFVSRPSATKLKVSGVQLFSSGQFQGEGCDDVITLKHPDAGIYRRLVIRDNRVVGVLLYGDTSDGAWYQELLESGQDISAYRNTLLFGSQFAAVA</sequence>
<keyword evidence="4" id="KW-0274">FAD</keyword>
<proteinExistence type="inferred from homology"/>
<dbReference type="InterPro" id="IPR041575">
    <property type="entry name" value="Rubredoxin_C"/>
</dbReference>
<dbReference type="Proteomes" id="UP001500604">
    <property type="component" value="Unassembled WGS sequence"/>
</dbReference>
<comment type="caution">
    <text evidence="7">The sequence shown here is derived from an EMBL/GenBank/DDBJ whole genome shotgun (WGS) entry which is preliminary data.</text>
</comment>
<evidence type="ECO:0000313" key="7">
    <source>
        <dbReference type="EMBL" id="GAA4647992.1"/>
    </source>
</evidence>
<evidence type="ECO:0000259" key="5">
    <source>
        <dbReference type="Pfam" id="PF07992"/>
    </source>
</evidence>
<dbReference type="Pfam" id="PF18267">
    <property type="entry name" value="Rubredoxin_C"/>
    <property type="match status" value="1"/>
</dbReference>
<evidence type="ECO:0008006" key="9">
    <source>
        <dbReference type="Google" id="ProtNLM"/>
    </source>
</evidence>
<feature type="domain" description="FAD/NAD(P)-binding" evidence="5">
    <location>
        <begin position="5"/>
        <end position="289"/>
    </location>
</feature>
<dbReference type="Pfam" id="PF07992">
    <property type="entry name" value="Pyr_redox_2"/>
    <property type="match status" value="1"/>
</dbReference>
<evidence type="ECO:0000259" key="6">
    <source>
        <dbReference type="Pfam" id="PF18267"/>
    </source>
</evidence>
<protein>
    <recommendedName>
        <fullName evidence="9">NAD(P)/FAD-dependent oxidoreductase</fullName>
    </recommendedName>
</protein>
<evidence type="ECO:0000256" key="2">
    <source>
        <dbReference type="ARBA" id="ARBA00006442"/>
    </source>
</evidence>
<dbReference type="InterPro" id="IPR023753">
    <property type="entry name" value="FAD/NAD-binding_dom"/>
</dbReference>
<dbReference type="InterPro" id="IPR016156">
    <property type="entry name" value="FAD/NAD-linked_Rdtase_dimer_sf"/>
</dbReference>
<dbReference type="InterPro" id="IPR036188">
    <property type="entry name" value="FAD/NAD-bd_sf"/>
</dbReference>
<gene>
    <name evidence="7" type="ORF">GCM10023116_02540</name>
</gene>
<dbReference type="PANTHER" id="PTHR43429:SF3">
    <property type="entry name" value="NITRITE REDUCTASE [NAD(P)H]"/>
    <property type="match status" value="1"/>
</dbReference>
<evidence type="ECO:0000256" key="4">
    <source>
        <dbReference type="ARBA" id="ARBA00022827"/>
    </source>
</evidence>
<accession>A0ABP8UWM3</accession>
<dbReference type="Gene3D" id="3.50.50.60">
    <property type="entry name" value="FAD/NAD(P)-binding domain"/>
    <property type="match status" value="2"/>
</dbReference>